<dbReference type="EMBL" id="NBNE01003147">
    <property type="protein sequence ID" value="OWZ08463.1"/>
    <property type="molecule type" value="Genomic_DNA"/>
</dbReference>
<evidence type="ECO:0000256" key="1">
    <source>
        <dbReference type="SAM" id="MobiDB-lite"/>
    </source>
</evidence>
<sequence length="307" mass="35258">MLFEVDPEEEDDDDTGGDNPEDEAGEAEQDQDDREGAFPSELAAVRRSQRITRRTIAEAQAFIVLGEVIKEPLNLSEAKRSPEWQHWKQAIDDEVKSLFDNGTLCARGDKQQWIIHFVETYGDVPAAYVKADLLEEIYMKPVPGYAKLCDRGKVWRLRKALYGLRQAGRQWNKEIDKFLVEYGLTPTHGDQCLYFAYIDGSLLLVCVYVDDILIAHQDEEQCLRLMDALSRRYQVKDMGKPHQFLGMKVDRVADDVVLLSQERYIEEVLHRFAMDATRPTHLPMVANTRLDFTDESRDPISCSRLGN</sequence>
<evidence type="ECO:0000313" key="3">
    <source>
        <dbReference type="EMBL" id="OWZ08463.1"/>
    </source>
</evidence>
<dbReference type="AlphaFoldDB" id="A0A225VSP6"/>
<proteinExistence type="predicted"/>
<gene>
    <name evidence="3" type="ORF">PHMEG_00018996</name>
</gene>
<accession>A0A225VSP6</accession>
<dbReference type="SUPFAM" id="SSF56672">
    <property type="entry name" value="DNA/RNA polymerases"/>
    <property type="match status" value="1"/>
</dbReference>
<name>A0A225VSP6_9STRA</name>
<evidence type="ECO:0000313" key="4">
    <source>
        <dbReference type="Proteomes" id="UP000198211"/>
    </source>
</evidence>
<dbReference type="OrthoDB" id="127120at2759"/>
<dbReference type="InterPro" id="IPR013103">
    <property type="entry name" value="RVT_2"/>
</dbReference>
<feature type="region of interest" description="Disordered" evidence="1">
    <location>
        <begin position="1"/>
        <end position="39"/>
    </location>
</feature>
<keyword evidence="4" id="KW-1185">Reference proteome</keyword>
<dbReference type="Pfam" id="PF07727">
    <property type="entry name" value="RVT_2"/>
    <property type="match status" value="1"/>
</dbReference>
<reference evidence="4" key="1">
    <citation type="submission" date="2017-03" db="EMBL/GenBank/DDBJ databases">
        <title>Phytopthora megakarya and P. palmivora, two closely related causual agents of cacao black pod achieved similar genome size and gene model numbers by different mechanisms.</title>
        <authorList>
            <person name="Ali S."/>
            <person name="Shao J."/>
            <person name="Larry D.J."/>
            <person name="Kronmiller B."/>
            <person name="Shen D."/>
            <person name="Strem M.D."/>
            <person name="Melnick R.L."/>
            <person name="Guiltinan M.J."/>
            <person name="Tyler B.M."/>
            <person name="Meinhardt L.W."/>
            <person name="Bailey B.A."/>
        </authorList>
    </citation>
    <scope>NUCLEOTIDE SEQUENCE [LARGE SCALE GENOMIC DNA]</scope>
    <source>
        <strain evidence="4">zdho120</strain>
    </source>
</reference>
<comment type="caution">
    <text evidence="3">The sequence shown here is derived from an EMBL/GenBank/DDBJ whole genome shotgun (WGS) entry which is preliminary data.</text>
</comment>
<organism evidence="3 4">
    <name type="scientific">Phytophthora megakarya</name>
    <dbReference type="NCBI Taxonomy" id="4795"/>
    <lineage>
        <taxon>Eukaryota</taxon>
        <taxon>Sar</taxon>
        <taxon>Stramenopiles</taxon>
        <taxon>Oomycota</taxon>
        <taxon>Peronosporomycetes</taxon>
        <taxon>Peronosporales</taxon>
        <taxon>Peronosporaceae</taxon>
        <taxon>Phytophthora</taxon>
    </lineage>
</organism>
<evidence type="ECO:0000259" key="2">
    <source>
        <dbReference type="Pfam" id="PF07727"/>
    </source>
</evidence>
<dbReference type="STRING" id="4795.A0A225VSP6"/>
<feature type="domain" description="Reverse transcriptase Ty1/copia-type" evidence="2">
    <location>
        <begin position="107"/>
        <end position="285"/>
    </location>
</feature>
<dbReference type="Proteomes" id="UP000198211">
    <property type="component" value="Unassembled WGS sequence"/>
</dbReference>
<dbReference type="InterPro" id="IPR043502">
    <property type="entry name" value="DNA/RNA_pol_sf"/>
</dbReference>
<feature type="compositionally biased region" description="Acidic residues" evidence="1">
    <location>
        <begin position="1"/>
        <end position="33"/>
    </location>
</feature>
<protein>
    <submittedName>
        <fullName evidence="3">Polyprotein</fullName>
    </submittedName>
</protein>